<keyword evidence="2" id="KW-1185">Reference proteome</keyword>
<reference evidence="1 2" key="1">
    <citation type="submission" date="2023-07" db="EMBL/GenBank/DDBJ databases">
        <title>Genomic Encyclopedia of Type Strains, Phase IV (KMG-IV): sequencing the most valuable type-strain genomes for metagenomic binning, comparative biology and taxonomic classification.</title>
        <authorList>
            <person name="Goeker M."/>
        </authorList>
    </citation>
    <scope>NUCLEOTIDE SEQUENCE [LARGE SCALE GENOMIC DNA]</scope>
    <source>
        <strain evidence="1 2">DSM 45903</strain>
    </source>
</reference>
<dbReference type="EMBL" id="JAVDQG010000002">
    <property type="protein sequence ID" value="MDR6225235.1"/>
    <property type="molecule type" value="Genomic_DNA"/>
</dbReference>
<accession>A0ABU1IN79</accession>
<evidence type="ECO:0000313" key="1">
    <source>
        <dbReference type="EMBL" id="MDR6225235.1"/>
    </source>
</evidence>
<dbReference type="RefSeq" id="WP_309863584.1">
    <property type="nucleotide sequence ID" value="NZ_JAVDQG010000002.1"/>
</dbReference>
<name>A0ABU1IN79_9BACL</name>
<proteinExistence type="predicted"/>
<gene>
    <name evidence="1" type="ORF">JOE21_001226</name>
</gene>
<protein>
    <submittedName>
        <fullName evidence="1">Uncharacterized protein</fullName>
    </submittedName>
</protein>
<organism evidence="1 2">
    <name type="scientific">Desmospora profundinema</name>
    <dbReference type="NCBI Taxonomy" id="1571184"/>
    <lineage>
        <taxon>Bacteria</taxon>
        <taxon>Bacillati</taxon>
        <taxon>Bacillota</taxon>
        <taxon>Bacilli</taxon>
        <taxon>Bacillales</taxon>
        <taxon>Thermoactinomycetaceae</taxon>
        <taxon>Desmospora</taxon>
    </lineage>
</organism>
<dbReference type="Proteomes" id="UP001185012">
    <property type="component" value="Unassembled WGS sequence"/>
</dbReference>
<sequence length="166" mass="19336">MRQWFLIILVIGFAIFWTNEVSAHNRPPAQISQVEGFYVMNGDREAFTVSRMVQTELENVLSQVEQMAGMRSHALPPRYLLFRFPQPVAFIQSPISHPVREVIVIAAPTKWEPARLLIKNPKNQWVEYRTSRSLKPLLHQLKKEVRKKKSGSLSLMPYYTATRFQI</sequence>
<comment type="caution">
    <text evidence="1">The sequence shown here is derived from an EMBL/GenBank/DDBJ whole genome shotgun (WGS) entry which is preliminary data.</text>
</comment>
<evidence type="ECO:0000313" key="2">
    <source>
        <dbReference type="Proteomes" id="UP001185012"/>
    </source>
</evidence>